<dbReference type="InterPro" id="IPR001214">
    <property type="entry name" value="SET_dom"/>
</dbReference>
<name>A0A7S0V2L7_9CRYP</name>
<protein>
    <recommendedName>
        <fullName evidence="7">Post-SET domain-containing protein</fullName>
    </recommendedName>
</protein>
<feature type="domain" description="SET" evidence="4">
    <location>
        <begin position="57"/>
        <end position="168"/>
    </location>
</feature>
<keyword evidence="2" id="KW-0808">Transferase</keyword>
<proteinExistence type="predicted"/>
<sequence>MFRRPAHWMLRSPARSSLQSLVSTRKGLSLLIRTPYPPFASPQPRLRIPFPQPHLLRPLSSARFLSTPGAMKSEKMHLKADKGGQSLVASVPISKGEVAISERGEILKHPTMHSIQVNDTEHMNCSGQIIYACHNCDANARMVPTLEGCSLVALRDIEAGELVSFDYDTTEWDMSDPFDCLCGSPKCKGRVAGFRHLSQEARDAMPFEHMSDYVRGLHAKQAV</sequence>
<evidence type="ECO:0000313" key="6">
    <source>
        <dbReference type="EMBL" id="CAD8778440.1"/>
    </source>
</evidence>
<dbReference type="SUPFAM" id="SSF82199">
    <property type="entry name" value="SET domain"/>
    <property type="match status" value="1"/>
</dbReference>
<dbReference type="GO" id="GO:0008168">
    <property type="term" value="F:methyltransferase activity"/>
    <property type="evidence" value="ECO:0007669"/>
    <property type="project" value="UniProtKB-KW"/>
</dbReference>
<keyword evidence="3" id="KW-0949">S-adenosyl-L-methionine</keyword>
<evidence type="ECO:0000259" key="4">
    <source>
        <dbReference type="PROSITE" id="PS50280"/>
    </source>
</evidence>
<evidence type="ECO:0000259" key="5">
    <source>
        <dbReference type="PROSITE" id="PS50868"/>
    </source>
</evidence>
<evidence type="ECO:0000256" key="1">
    <source>
        <dbReference type="ARBA" id="ARBA00022603"/>
    </source>
</evidence>
<reference evidence="6" key="1">
    <citation type="submission" date="2021-01" db="EMBL/GenBank/DDBJ databases">
        <authorList>
            <person name="Corre E."/>
            <person name="Pelletier E."/>
            <person name="Niang G."/>
            <person name="Scheremetjew M."/>
            <person name="Finn R."/>
            <person name="Kale V."/>
            <person name="Holt S."/>
            <person name="Cochrane G."/>
            <person name="Meng A."/>
            <person name="Brown T."/>
            <person name="Cohen L."/>
        </authorList>
    </citation>
    <scope>NUCLEOTIDE SEQUENCE</scope>
    <source>
        <strain evidence="6">CCMP443</strain>
    </source>
</reference>
<organism evidence="6">
    <name type="scientific">Hemiselmis tepida</name>
    <dbReference type="NCBI Taxonomy" id="464990"/>
    <lineage>
        <taxon>Eukaryota</taxon>
        <taxon>Cryptophyceae</taxon>
        <taxon>Cryptomonadales</taxon>
        <taxon>Hemiselmidaceae</taxon>
        <taxon>Hemiselmis</taxon>
    </lineage>
</organism>
<dbReference type="PROSITE" id="PS50868">
    <property type="entry name" value="POST_SET"/>
    <property type="match status" value="1"/>
</dbReference>
<dbReference type="Gene3D" id="2.170.270.10">
    <property type="entry name" value="SET domain"/>
    <property type="match status" value="1"/>
</dbReference>
<dbReference type="PROSITE" id="PS50280">
    <property type="entry name" value="SET"/>
    <property type="match status" value="1"/>
</dbReference>
<dbReference type="PANTHER" id="PTHR12350">
    <property type="entry name" value="HISTONE-LYSINE N-METHYLTRANSFERASE-RELATED"/>
    <property type="match status" value="1"/>
</dbReference>
<keyword evidence="1" id="KW-0489">Methyltransferase</keyword>
<dbReference type="InterPro" id="IPR053201">
    <property type="entry name" value="Flavunoidine_N-MTase"/>
</dbReference>
<dbReference type="PANTHER" id="PTHR12350:SF19">
    <property type="entry name" value="SET DOMAIN-CONTAINING PROTEIN"/>
    <property type="match status" value="1"/>
</dbReference>
<gene>
    <name evidence="6" type="ORF">HTEP1355_LOCUS1172</name>
</gene>
<dbReference type="GO" id="GO:0032259">
    <property type="term" value="P:methylation"/>
    <property type="evidence" value="ECO:0007669"/>
    <property type="project" value="UniProtKB-KW"/>
</dbReference>
<evidence type="ECO:0008006" key="7">
    <source>
        <dbReference type="Google" id="ProtNLM"/>
    </source>
</evidence>
<accession>A0A7S0V2L7</accession>
<evidence type="ECO:0000256" key="3">
    <source>
        <dbReference type="ARBA" id="ARBA00022691"/>
    </source>
</evidence>
<evidence type="ECO:0000256" key="2">
    <source>
        <dbReference type="ARBA" id="ARBA00022679"/>
    </source>
</evidence>
<dbReference type="InterPro" id="IPR046341">
    <property type="entry name" value="SET_dom_sf"/>
</dbReference>
<dbReference type="EMBL" id="HBFN01001895">
    <property type="protein sequence ID" value="CAD8778440.1"/>
    <property type="molecule type" value="Transcribed_RNA"/>
</dbReference>
<feature type="domain" description="Post-SET" evidence="5">
    <location>
        <begin position="176"/>
        <end position="192"/>
    </location>
</feature>
<dbReference type="AlphaFoldDB" id="A0A7S0V2L7"/>
<dbReference type="InterPro" id="IPR003616">
    <property type="entry name" value="Post-SET_dom"/>
</dbReference>